<dbReference type="InterPro" id="IPR003758">
    <property type="entry name" value="LpxK"/>
</dbReference>
<comment type="catalytic activity">
    <reaction evidence="13">
        <text>a lipid A disaccharide + ATP = a lipid IVA + ADP + H(+)</text>
        <dbReference type="Rhea" id="RHEA:67840"/>
        <dbReference type="ChEBI" id="CHEBI:15378"/>
        <dbReference type="ChEBI" id="CHEBI:30616"/>
        <dbReference type="ChEBI" id="CHEBI:176343"/>
        <dbReference type="ChEBI" id="CHEBI:176425"/>
        <dbReference type="ChEBI" id="CHEBI:456216"/>
        <dbReference type="EC" id="2.7.1.130"/>
    </reaction>
</comment>
<dbReference type="InterPro" id="IPR027417">
    <property type="entry name" value="P-loop_NTPase"/>
</dbReference>
<dbReference type="EMBL" id="JAERRA010000002">
    <property type="protein sequence ID" value="MBL0720398.1"/>
    <property type="molecule type" value="Genomic_DNA"/>
</dbReference>
<dbReference type="RefSeq" id="WP_201826806.1">
    <property type="nucleotide sequence ID" value="NZ_JAERRA010000002.1"/>
</dbReference>
<comment type="function">
    <text evidence="1 13">Transfers the gamma-phosphate of ATP to the 4'-position of a tetraacyldisaccharide 1-phosphate intermediate (termed DS-1-P) to form tetraacyldisaccharide 1,4'-bis-phosphate (lipid IVA).</text>
</comment>
<comment type="pathway">
    <text evidence="2 13">Glycolipid biosynthesis; lipid IV(A) biosynthesis; lipid IV(A) from (3R)-3-hydroxytetradecanoyl-[acyl-carrier-protein] and UDP-N-acetyl-alpha-D-glucosamine: step 6/6.</text>
</comment>
<reference evidence="14 15" key="1">
    <citation type="submission" date="2021-01" db="EMBL/GenBank/DDBJ databases">
        <title>Piscinibacter sp. Jin2 Genome sequencing and assembly.</title>
        <authorList>
            <person name="Kim I."/>
        </authorList>
    </citation>
    <scope>NUCLEOTIDE SEQUENCE [LARGE SCALE GENOMIC DNA]</scope>
    <source>
        <strain evidence="14 15">Jin2</strain>
    </source>
</reference>
<dbReference type="Pfam" id="PF02606">
    <property type="entry name" value="LpxK"/>
    <property type="match status" value="1"/>
</dbReference>
<comment type="caution">
    <text evidence="14">The sequence shown here is derived from an EMBL/GenBank/DDBJ whole genome shotgun (WGS) entry which is preliminary data.</text>
</comment>
<evidence type="ECO:0000256" key="3">
    <source>
        <dbReference type="ARBA" id="ARBA00012071"/>
    </source>
</evidence>
<dbReference type="EC" id="2.7.1.130" evidence="3 13"/>
<evidence type="ECO:0000256" key="10">
    <source>
        <dbReference type="ARBA" id="ARBA00022840"/>
    </source>
</evidence>
<dbReference type="SUPFAM" id="SSF52540">
    <property type="entry name" value="P-loop containing nucleoside triphosphate hydrolases"/>
    <property type="match status" value="1"/>
</dbReference>
<accession>A0A9X0XFZ5</accession>
<dbReference type="GO" id="GO:0009029">
    <property type="term" value="F:lipid-A 4'-kinase activity"/>
    <property type="evidence" value="ECO:0007669"/>
    <property type="project" value="UniProtKB-UniRule"/>
</dbReference>
<evidence type="ECO:0000256" key="11">
    <source>
        <dbReference type="ARBA" id="ARBA00023098"/>
    </source>
</evidence>
<keyword evidence="11 13" id="KW-0443">Lipid metabolism</keyword>
<sequence length="367" mass="39448">MPPSPPPRSGRARLEMRLQAAWRGRGALAWALLPLAALFGLLGALHRGLYRLGLRRVRHPGCPVVVVGNRIVGGAGKTPTTLAVVAALQDLGWRPGIVSRGHGRRDPTRILAVTPQAEAESVGDEALLMRLRSGVPVWVGRNRAAAAEALRAAHPEVDVIVSDDGLQHLRLARDVELLVFDRRGAGNGWLLPAGPLREPLRTPSFARRACRVVYSDGVASTALPGLVLQRRLSPPQPLAEWWARRPAPPAAAWAALREGPQPLAALAGIAHPPRYFEALRAEGLQIDGLPCADHDRLDPLPWPAGLPRLLLTEKDAVKVRPERLARERPGTRVWVTPLDLPATPELRDALHEALGPAPGRGAPAAAP</sequence>
<gene>
    <name evidence="13" type="primary">lpxK</name>
    <name evidence="14" type="ORF">JI742_10915</name>
</gene>
<evidence type="ECO:0000313" key="15">
    <source>
        <dbReference type="Proteomes" id="UP000643207"/>
    </source>
</evidence>
<evidence type="ECO:0000256" key="2">
    <source>
        <dbReference type="ARBA" id="ARBA00004870"/>
    </source>
</evidence>
<feature type="binding site" evidence="13">
    <location>
        <begin position="71"/>
        <end position="78"/>
    </location>
    <ligand>
        <name>ATP</name>
        <dbReference type="ChEBI" id="CHEBI:30616"/>
    </ligand>
</feature>
<dbReference type="Proteomes" id="UP000643207">
    <property type="component" value="Unassembled WGS sequence"/>
</dbReference>
<dbReference type="GO" id="GO:0005886">
    <property type="term" value="C:plasma membrane"/>
    <property type="evidence" value="ECO:0007669"/>
    <property type="project" value="TreeGrafter"/>
</dbReference>
<dbReference type="HAMAP" id="MF_00409">
    <property type="entry name" value="LpxK"/>
    <property type="match status" value="1"/>
</dbReference>
<evidence type="ECO:0000256" key="12">
    <source>
        <dbReference type="ARBA" id="ARBA00029757"/>
    </source>
</evidence>
<dbReference type="PANTHER" id="PTHR42724:SF1">
    <property type="entry name" value="TETRAACYLDISACCHARIDE 4'-KINASE, MITOCHONDRIAL-RELATED"/>
    <property type="match status" value="1"/>
</dbReference>
<evidence type="ECO:0000256" key="7">
    <source>
        <dbReference type="ARBA" id="ARBA00022679"/>
    </source>
</evidence>
<comment type="similarity">
    <text evidence="13">Belongs to the LpxK family.</text>
</comment>
<evidence type="ECO:0000256" key="1">
    <source>
        <dbReference type="ARBA" id="ARBA00002274"/>
    </source>
</evidence>
<keyword evidence="10 13" id="KW-0067">ATP-binding</keyword>
<dbReference type="GO" id="GO:0009244">
    <property type="term" value="P:lipopolysaccharide core region biosynthetic process"/>
    <property type="evidence" value="ECO:0007669"/>
    <property type="project" value="TreeGrafter"/>
</dbReference>
<keyword evidence="8 13" id="KW-0547">Nucleotide-binding</keyword>
<evidence type="ECO:0000256" key="13">
    <source>
        <dbReference type="HAMAP-Rule" id="MF_00409"/>
    </source>
</evidence>
<evidence type="ECO:0000256" key="5">
    <source>
        <dbReference type="ARBA" id="ARBA00022516"/>
    </source>
</evidence>
<dbReference type="PANTHER" id="PTHR42724">
    <property type="entry name" value="TETRAACYLDISACCHARIDE 4'-KINASE"/>
    <property type="match status" value="1"/>
</dbReference>
<protein>
    <recommendedName>
        <fullName evidence="4 13">Tetraacyldisaccharide 4'-kinase</fullName>
        <ecNumber evidence="3 13">2.7.1.130</ecNumber>
    </recommendedName>
    <alternativeName>
        <fullName evidence="12 13">Lipid A 4'-kinase</fullName>
    </alternativeName>
</protein>
<keyword evidence="9 13" id="KW-0418">Kinase</keyword>
<dbReference type="GO" id="GO:0005524">
    <property type="term" value="F:ATP binding"/>
    <property type="evidence" value="ECO:0007669"/>
    <property type="project" value="UniProtKB-UniRule"/>
</dbReference>
<proteinExistence type="inferred from homology"/>
<keyword evidence="5 13" id="KW-0444">Lipid biosynthesis</keyword>
<evidence type="ECO:0000256" key="9">
    <source>
        <dbReference type="ARBA" id="ARBA00022777"/>
    </source>
</evidence>
<name>A0A9X0XFZ5_9BURK</name>
<evidence type="ECO:0000313" key="14">
    <source>
        <dbReference type="EMBL" id="MBL0720398.1"/>
    </source>
</evidence>
<evidence type="ECO:0000256" key="8">
    <source>
        <dbReference type="ARBA" id="ARBA00022741"/>
    </source>
</evidence>
<evidence type="ECO:0000256" key="6">
    <source>
        <dbReference type="ARBA" id="ARBA00022556"/>
    </source>
</evidence>
<keyword evidence="6 13" id="KW-0441">Lipid A biosynthesis</keyword>
<organism evidence="14 15">
    <name type="scientific">Aquariibacter lacus</name>
    <dbReference type="NCBI Taxonomy" id="2801332"/>
    <lineage>
        <taxon>Bacteria</taxon>
        <taxon>Pseudomonadati</taxon>
        <taxon>Pseudomonadota</taxon>
        <taxon>Betaproteobacteria</taxon>
        <taxon>Burkholderiales</taxon>
        <taxon>Sphaerotilaceae</taxon>
        <taxon>Aquariibacter</taxon>
    </lineage>
</organism>
<keyword evidence="7 13" id="KW-0808">Transferase</keyword>
<dbReference type="AlphaFoldDB" id="A0A9X0XFZ5"/>
<dbReference type="GO" id="GO:0009245">
    <property type="term" value="P:lipid A biosynthetic process"/>
    <property type="evidence" value="ECO:0007669"/>
    <property type="project" value="UniProtKB-UniRule"/>
</dbReference>
<keyword evidence="15" id="KW-1185">Reference proteome</keyword>
<evidence type="ECO:0000256" key="4">
    <source>
        <dbReference type="ARBA" id="ARBA00016436"/>
    </source>
</evidence>
<dbReference type="NCBIfam" id="TIGR00682">
    <property type="entry name" value="lpxK"/>
    <property type="match status" value="1"/>
</dbReference>